<dbReference type="NCBIfam" id="TIGR01670">
    <property type="entry name" value="KdsC-phosphatas"/>
    <property type="match status" value="1"/>
</dbReference>
<dbReference type="InterPro" id="IPR050793">
    <property type="entry name" value="CMP-NeuNAc_synthase"/>
</dbReference>
<proteinExistence type="inferred from homology"/>
<evidence type="ECO:0000313" key="8">
    <source>
        <dbReference type="Proteomes" id="UP000199073"/>
    </source>
</evidence>
<reference evidence="7 8" key="1">
    <citation type="submission" date="2016-10" db="EMBL/GenBank/DDBJ databases">
        <authorList>
            <person name="de Groot N.N."/>
        </authorList>
    </citation>
    <scope>NUCLEOTIDE SEQUENCE [LARGE SCALE GENOMIC DNA]</scope>
    <source>
        <strain evidence="7 8">DSM 12130</strain>
    </source>
</reference>
<evidence type="ECO:0000313" key="7">
    <source>
        <dbReference type="EMBL" id="SDO58772.1"/>
    </source>
</evidence>
<keyword evidence="6" id="KW-0460">Magnesium</keyword>
<dbReference type="SUPFAM" id="SSF56784">
    <property type="entry name" value="HAD-like"/>
    <property type="match status" value="1"/>
</dbReference>
<dbReference type="Gene3D" id="3.40.50.1000">
    <property type="entry name" value="HAD superfamily/HAD-like"/>
    <property type="match status" value="1"/>
</dbReference>
<dbReference type="GO" id="GO:0008781">
    <property type="term" value="F:N-acylneuraminate cytidylyltransferase activity"/>
    <property type="evidence" value="ECO:0007669"/>
    <property type="project" value="TreeGrafter"/>
</dbReference>
<dbReference type="Proteomes" id="UP000199073">
    <property type="component" value="Unassembled WGS sequence"/>
</dbReference>
<dbReference type="OrthoDB" id="9805604at2"/>
<sequence>MTMSSDCPSSPGNYPSDCQVLENYRTRVREKTGAETDPARKLALSRGTDIKLLLLDVDGVLTDGNLLYTSGGEEAKAFNTQDGFGIRLLRESGIETGIITARQSEIVARRAEELKIRYVYQGQKSKNGAFRQILTDAGLKPFEVAYMGDDWLDLCILVQVGLAIAPANGVDEVKNAAHYVTEKSGGSGAVREACSLILEAKKMLPGLLQKYTNR</sequence>
<keyword evidence="5" id="KW-0378">Hydrolase</keyword>
<dbReference type="AlphaFoldDB" id="A0A1H0KSL0"/>
<dbReference type="InterPro" id="IPR036412">
    <property type="entry name" value="HAD-like_sf"/>
</dbReference>
<evidence type="ECO:0000256" key="1">
    <source>
        <dbReference type="ARBA" id="ARBA00001946"/>
    </source>
</evidence>
<dbReference type="EMBL" id="FNJI01000003">
    <property type="protein sequence ID" value="SDO58772.1"/>
    <property type="molecule type" value="Genomic_DNA"/>
</dbReference>
<keyword evidence="8" id="KW-1185">Reference proteome</keyword>
<evidence type="ECO:0000256" key="5">
    <source>
        <dbReference type="ARBA" id="ARBA00022801"/>
    </source>
</evidence>
<dbReference type="STRING" id="91360.SAMN05660330_00609"/>
<dbReference type="FunFam" id="3.40.50.1000:FF:000029">
    <property type="entry name" value="3-deoxy-D-manno-octulosonate 8-phosphate phosphatase KdsC"/>
    <property type="match status" value="1"/>
</dbReference>
<dbReference type="GO" id="GO:0016788">
    <property type="term" value="F:hydrolase activity, acting on ester bonds"/>
    <property type="evidence" value="ECO:0007669"/>
    <property type="project" value="InterPro"/>
</dbReference>
<dbReference type="PANTHER" id="PTHR21485:SF3">
    <property type="entry name" value="N-ACYLNEURAMINATE CYTIDYLYLTRANSFERASE"/>
    <property type="match status" value="1"/>
</dbReference>
<dbReference type="Pfam" id="PF08282">
    <property type="entry name" value="Hydrolase_3"/>
    <property type="match status" value="1"/>
</dbReference>
<comment type="subunit">
    <text evidence="3">Homotetramer.</text>
</comment>
<dbReference type="SFLD" id="SFLDS00003">
    <property type="entry name" value="Haloacid_Dehalogenase"/>
    <property type="match status" value="1"/>
</dbReference>
<gene>
    <name evidence="7" type="ORF">SAMN05660330_00609</name>
</gene>
<comment type="similarity">
    <text evidence="2">Belongs to the KdsC family.</text>
</comment>
<dbReference type="SFLD" id="SFLDG01136">
    <property type="entry name" value="C1.6:_Phosphoserine_Phosphatas"/>
    <property type="match status" value="1"/>
</dbReference>
<comment type="cofactor">
    <cofactor evidence="1">
        <name>Mg(2+)</name>
        <dbReference type="ChEBI" id="CHEBI:18420"/>
    </cofactor>
</comment>
<evidence type="ECO:0000256" key="3">
    <source>
        <dbReference type="ARBA" id="ARBA00011881"/>
    </source>
</evidence>
<dbReference type="CDD" id="cd01630">
    <property type="entry name" value="HAD_KDO-like"/>
    <property type="match status" value="1"/>
</dbReference>
<organism evidence="7 8">
    <name type="scientific">Desulforhopalus singaporensis</name>
    <dbReference type="NCBI Taxonomy" id="91360"/>
    <lineage>
        <taxon>Bacteria</taxon>
        <taxon>Pseudomonadati</taxon>
        <taxon>Thermodesulfobacteriota</taxon>
        <taxon>Desulfobulbia</taxon>
        <taxon>Desulfobulbales</taxon>
        <taxon>Desulfocapsaceae</taxon>
        <taxon>Desulforhopalus</taxon>
    </lineage>
</organism>
<evidence type="ECO:0000256" key="4">
    <source>
        <dbReference type="ARBA" id="ARBA00022723"/>
    </source>
</evidence>
<dbReference type="RefSeq" id="WP_092219637.1">
    <property type="nucleotide sequence ID" value="NZ_FNJI01000003.1"/>
</dbReference>
<dbReference type="GO" id="GO:0046872">
    <property type="term" value="F:metal ion binding"/>
    <property type="evidence" value="ECO:0007669"/>
    <property type="project" value="UniProtKB-KW"/>
</dbReference>
<dbReference type="PANTHER" id="PTHR21485">
    <property type="entry name" value="HAD SUPERFAMILY MEMBERS CMAS AND KDSC"/>
    <property type="match status" value="1"/>
</dbReference>
<accession>A0A1H0KSL0</accession>
<keyword evidence="4" id="KW-0479">Metal-binding</keyword>
<protein>
    <submittedName>
        <fullName evidence="7">3-deoxy-D-manno-octulosonate 8-phosphate phosphatase (KDO 8-P phosphatase)</fullName>
    </submittedName>
</protein>
<dbReference type="SFLD" id="SFLDG01138">
    <property type="entry name" value="C1.6.2:_Deoxy-d-mannose-octulo"/>
    <property type="match status" value="1"/>
</dbReference>
<name>A0A1H0KSL0_9BACT</name>
<dbReference type="InterPro" id="IPR023214">
    <property type="entry name" value="HAD_sf"/>
</dbReference>
<dbReference type="InterPro" id="IPR010023">
    <property type="entry name" value="KdsC_fam"/>
</dbReference>
<evidence type="ECO:0000256" key="2">
    <source>
        <dbReference type="ARBA" id="ARBA00005893"/>
    </source>
</evidence>
<evidence type="ECO:0000256" key="6">
    <source>
        <dbReference type="ARBA" id="ARBA00022842"/>
    </source>
</evidence>